<reference evidence="1" key="1">
    <citation type="submission" date="2009-04" db="EMBL/GenBank/DDBJ databases">
        <authorList>
            <person name="Weinstock G."/>
            <person name="Sodergren E."/>
            <person name="Clifton S."/>
            <person name="Fulton L."/>
            <person name="Fulton B."/>
            <person name="Courtney L."/>
            <person name="Fronick C."/>
            <person name="Harrison M."/>
            <person name="Strong C."/>
            <person name="Farmer C."/>
            <person name="Delahaunty K."/>
            <person name="Markovic C."/>
            <person name="Hall O."/>
            <person name="Minx P."/>
            <person name="Tomlinson C."/>
            <person name="Mitreva M."/>
            <person name="Nelson J."/>
            <person name="Hou S."/>
            <person name="Wollam A."/>
            <person name="Pepin K.H."/>
            <person name="Johnson M."/>
            <person name="Bhonagiri V."/>
            <person name="Nash W.E."/>
            <person name="Warren W."/>
            <person name="Chinwalla A."/>
            <person name="Mardis E.R."/>
            <person name="Wilson R.K."/>
        </authorList>
    </citation>
    <scope>NUCLEOTIDE SEQUENCE [LARGE SCALE GENOMIC DNA]</scope>
    <source>
        <strain evidence="1">ATCC 51147</strain>
    </source>
</reference>
<evidence type="ECO:0000313" key="1">
    <source>
        <dbReference type="EMBL" id="EEP68735.1"/>
    </source>
</evidence>
<dbReference type="AlphaFoldDB" id="C4GET0"/>
<accession>C4GET0</accession>
<gene>
    <name evidence="1" type="ORF">GCWU000324_00639</name>
</gene>
<comment type="caution">
    <text evidence="1">The sequence shown here is derived from an EMBL/GenBank/DDBJ whole genome shotgun (WGS) entry which is preliminary data.</text>
</comment>
<dbReference type="HOGENOM" id="CLU_3252796_0_0_4"/>
<organism evidence="1 2">
    <name type="scientific">Kingella oralis ATCC 51147</name>
    <dbReference type="NCBI Taxonomy" id="629741"/>
    <lineage>
        <taxon>Bacteria</taxon>
        <taxon>Pseudomonadati</taxon>
        <taxon>Pseudomonadota</taxon>
        <taxon>Betaproteobacteria</taxon>
        <taxon>Neisseriales</taxon>
        <taxon>Neisseriaceae</taxon>
        <taxon>Kingella</taxon>
    </lineage>
</organism>
<sequence>MCVIERADARPVFSGCRNRFQAAQTMLSGSLKIGLRLSRVFL</sequence>
<dbReference type="EMBL" id="ACJW02000002">
    <property type="protein sequence ID" value="EEP68735.1"/>
    <property type="molecule type" value="Genomic_DNA"/>
</dbReference>
<dbReference type="Proteomes" id="UP000003009">
    <property type="component" value="Unassembled WGS sequence"/>
</dbReference>
<name>C4GET0_9NEIS</name>
<keyword evidence="2" id="KW-1185">Reference proteome</keyword>
<protein>
    <submittedName>
        <fullName evidence="1">Uncharacterized protein</fullName>
    </submittedName>
</protein>
<evidence type="ECO:0000313" key="2">
    <source>
        <dbReference type="Proteomes" id="UP000003009"/>
    </source>
</evidence>
<proteinExistence type="predicted"/>